<protein>
    <submittedName>
        <fullName evidence="2">Uncharacterized protein</fullName>
    </submittedName>
</protein>
<dbReference type="AlphaFoldDB" id="A0A0L6UPY9"/>
<evidence type="ECO:0000313" key="3">
    <source>
        <dbReference type="Proteomes" id="UP000037035"/>
    </source>
</evidence>
<evidence type="ECO:0000313" key="2">
    <source>
        <dbReference type="EMBL" id="KNZ49885.1"/>
    </source>
</evidence>
<name>A0A0L6UPY9_9BASI</name>
<feature type="region of interest" description="Disordered" evidence="1">
    <location>
        <begin position="347"/>
        <end position="374"/>
    </location>
</feature>
<gene>
    <name evidence="2" type="ORF">VP01_471g4</name>
</gene>
<dbReference type="EMBL" id="LAVV01009856">
    <property type="protein sequence ID" value="KNZ49885.1"/>
    <property type="molecule type" value="Genomic_DNA"/>
</dbReference>
<accession>A0A0L6UPY9</accession>
<proteinExistence type="predicted"/>
<dbReference type="Proteomes" id="UP000037035">
    <property type="component" value="Unassembled WGS sequence"/>
</dbReference>
<feature type="compositionally biased region" description="Polar residues" evidence="1">
    <location>
        <begin position="347"/>
        <end position="372"/>
    </location>
</feature>
<keyword evidence="3" id="KW-1185">Reference proteome</keyword>
<dbReference type="OrthoDB" id="2505141at2759"/>
<feature type="region of interest" description="Disordered" evidence="1">
    <location>
        <begin position="307"/>
        <end position="335"/>
    </location>
</feature>
<sequence length="391" mass="44040">MPKGLGTAKNGKLKASEWHSLFAIHVPLASIDLFFDGNNPDECKYPVCFDNLCALVRCTHLAGAKKVHTKDSTDFDNEYQKYLKTSEVLYPNLKALPNHHYALHLGTQLSWWGPLTQVAEFAGERLIGVVQKYKTNSRDHTNRTIMRKFCQLQRFTALKGLDIISDEPPTDRSPSNPQFVISNPEYVKILEFCRKTNPKLKSCADWSSDDSKEVLSNHASTVLHLKLQHGSQITAKKPNNIIEYIEDGNPCYGKVVEIFKLESGCDSAIAKVLEHYIVKTNTVVDQFYMGYCCMCSLSEERKRRKKRFESREGLEVPGEGDLGQRVRLSKKSGRESEHTYLLMSAETNHSPRCNGSGSSGLYQSPQINNTSIPRLGGTHCTHQCRIQSPTP</sequence>
<dbReference type="VEuPathDB" id="FungiDB:VP01_471g4"/>
<organism evidence="2 3">
    <name type="scientific">Puccinia sorghi</name>
    <dbReference type="NCBI Taxonomy" id="27349"/>
    <lineage>
        <taxon>Eukaryota</taxon>
        <taxon>Fungi</taxon>
        <taxon>Dikarya</taxon>
        <taxon>Basidiomycota</taxon>
        <taxon>Pucciniomycotina</taxon>
        <taxon>Pucciniomycetes</taxon>
        <taxon>Pucciniales</taxon>
        <taxon>Pucciniaceae</taxon>
        <taxon>Puccinia</taxon>
    </lineage>
</organism>
<reference evidence="2 3" key="1">
    <citation type="submission" date="2015-08" db="EMBL/GenBank/DDBJ databases">
        <title>Next Generation Sequencing and Analysis of the Genome of Puccinia sorghi L Schw, the Causal Agent of Maize Common Rust.</title>
        <authorList>
            <person name="Rochi L."/>
            <person name="Burguener G."/>
            <person name="Darino M."/>
            <person name="Turjanski A."/>
            <person name="Kreff E."/>
            <person name="Dieguez M.J."/>
            <person name="Sacco F."/>
        </authorList>
    </citation>
    <scope>NUCLEOTIDE SEQUENCE [LARGE SCALE GENOMIC DNA]</scope>
    <source>
        <strain evidence="2 3">RO10H11247</strain>
    </source>
</reference>
<evidence type="ECO:0000256" key="1">
    <source>
        <dbReference type="SAM" id="MobiDB-lite"/>
    </source>
</evidence>
<comment type="caution">
    <text evidence="2">The sequence shown here is derived from an EMBL/GenBank/DDBJ whole genome shotgun (WGS) entry which is preliminary data.</text>
</comment>